<gene>
    <name evidence="2" type="ORF">G3R41_08135</name>
    <name evidence="1" type="ORF">GCU67_08135</name>
</gene>
<dbReference type="Proteomes" id="UP000468828">
    <property type="component" value="Unassembled WGS sequence"/>
</dbReference>
<reference evidence="2 4" key="2">
    <citation type="submission" date="2020-02" db="EMBL/GenBank/DDBJ databases">
        <title>The WGS of Modestobacter muralis DSM 100205.</title>
        <authorList>
            <person name="Jiang Z."/>
        </authorList>
    </citation>
    <scope>NUCLEOTIDE SEQUENCE [LARGE SCALE GENOMIC DNA]</scope>
    <source>
        <strain evidence="2 4">DSM 100205</strain>
    </source>
</reference>
<comment type="caution">
    <text evidence="2">The sequence shown here is derived from an EMBL/GenBank/DDBJ whole genome shotgun (WGS) entry which is preliminary data.</text>
</comment>
<dbReference type="Proteomes" id="UP000471152">
    <property type="component" value="Unassembled WGS sequence"/>
</dbReference>
<dbReference type="AlphaFoldDB" id="A0A6P0H517"/>
<evidence type="ECO:0000313" key="2">
    <source>
        <dbReference type="EMBL" id="NEN50910.1"/>
    </source>
</evidence>
<accession>A0A6P0H517</accession>
<evidence type="ECO:0000313" key="1">
    <source>
        <dbReference type="EMBL" id="NEK94143.1"/>
    </source>
</evidence>
<organism evidence="2 4">
    <name type="scientific">Modestobacter muralis</name>
    <dbReference type="NCBI Taxonomy" id="1608614"/>
    <lineage>
        <taxon>Bacteria</taxon>
        <taxon>Bacillati</taxon>
        <taxon>Actinomycetota</taxon>
        <taxon>Actinomycetes</taxon>
        <taxon>Geodermatophilales</taxon>
        <taxon>Geodermatophilaceae</taxon>
        <taxon>Modestobacter</taxon>
    </lineage>
</organism>
<dbReference type="EMBL" id="JAAGWH010000016">
    <property type="protein sequence ID" value="NEK94143.1"/>
    <property type="molecule type" value="Genomic_DNA"/>
</dbReference>
<name>A0A6P0H517_9ACTN</name>
<proteinExistence type="predicted"/>
<evidence type="ECO:0000313" key="4">
    <source>
        <dbReference type="Proteomes" id="UP000471152"/>
    </source>
</evidence>
<reference evidence="1 3" key="1">
    <citation type="submission" date="2020-01" db="EMBL/GenBank/DDBJ databases">
        <title>the WGS Modestobacter muralis CPCC 204518.</title>
        <authorList>
            <person name="Jiang Z."/>
        </authorList>
    </citation>
    <scope>NUCLEOTIDE SEQUENCE [LARGE SCALE GENOMIC DNA]</scope>
    <source>
        <strain evidence="1 3">DSM 100205</strain>
    </source>
</reference>
<keyword evidence="3" id="KW-1185">Reference proteome</keyword>
<dbReference type="EMBL" id="JAAGWB010000016">
    <property type="protein sequence ID" value="NEN50910.1"/>
    <property type="molecule type" value="Genomic_DNA"/>
</dbReference>
<evidence type="ECO:0000313" key="3">
    <source>
        <dbReference type="Proteomes" id="UP000468828"/>
    </source>
</evidence>
<protein>
    <submittedName>
        <fullName evidence="2">Uncharacterized protein</fullName>
    </submittedName>
</protein>
<dbReference type="RefSeq" id="WP_163610604.1">
    <property type="nucleotide sequence ID" value="NZ_JAAGWB010000016.1"/>
</dbReference>
<sequence length="89" mass="8823">MRNPQDETDAALDLMAAVSAVAAERAPARRLLALADLSDQAAALAGHVSAGRLPRRHVVTALSAAAAVAGIATGAAERVVVGALDQDGG</sequence>